<name>A0A9W7QLE3_BACCE</name>
<accession>A0A9W7QLE3</accession>
<dbReference type="AlphaFoldDB" id="A0A9W7QLE3"/>
<evidence type="ECO:0000313" key="2">
    <source>
        <dbReference type="Proteomes" id="UP000475765"/>
    </source>
</evidence>
<dbReference type="Proteomes" id="UP000475765">
    <property type="component" value="Unassembled WGS sequence"/>
</dbReference>
<gene>
    <name evidence="1" type="ORF">F8172_00100</name>
</gene>
<reference evidence="1 2" key="1">
    <citation type="submission" date="2019-10" db="EMBL/GenBank/DDBJ databases">
        <title>Bacillus from the desert of Cuatro Cinegas, Coahuila.</title>
        <authorList>
            <person name="Olmedo-Alvarez G."/>
            <person name="Saldana S."/>
            <person name="Barcelo D."/>
        </authorList>
    </citation>
    <scope>NUCLEOTIDE SEQUENCE [LARGE SCALE GENOMIC DNA]</scope>
    <source>
        <strain evidence="1 2">CH417_13T</strain>
    </source>
</reference>
<protein>
    <submittedName>
        <fullName evidence="1">Uncharacterized protein</fullName>
    </submittedName>
</protein>
<organism evidence="1 2">
    <name type="scientific">Bacillus cereus</name>
    <dbReference type="NCBI Taxonomy" id="1396"/>
    <lineage>
        <taxon>Bacteria</taxon>
        <taxon>Bacillati</taxon>
        <taxon>Bacillota</taxon>
        <taxon>Bacilli</taxon>
        <taxon>Bacillales</taxon>
        <taxon>Bacillaceae</taxon>
        <taxon>Bacillus</taxon>
        <taxon>Bacillus cereus group</taxon>
    </lineage>
</organism>
<comment type="caution">
    <text evidence="1">The sequence shown here is derived from an EMBL/GenBank/DDBJ whole genome shotgun (WGS) entry which is preliminary data.</text>
</comment>
<sequence>MTVQYRYQLSIQLNGKYHELKISAHSEAQAVSMFYKEFKLNKTNMPYADFKRRVNCEYLGLDNLEQFYSKEKDFSRMCRFRKIDFAYMGMRVEIAGKMATIVGNHKTDLLVVYDGLSHESKADPRWEIVYFSKNGEIVRDCRKAKEGHAVCIHS</sequence>
<evidence type="ECO:0000313" key="1">
    <source>
        <dbReference type="EMBL" id="KAB2400714.1"/>
    </source>
</evidence>
<dbReference type="EMBL" id="WBPP01000001">
    <property type="protein sequence ID" value="KAB2400714.1"/>
    <property type="molecule type" value="Genomic_DNA"/>
</dbReference>
<dbReference type="RefSeq" id="WP_151521500.1">
    <property type="nucleotide sequence ID" value="NZ_WBPL01000011.1"/>
</dbReference>
<proteinExistence type="predicted"/>